<dbReference type="Proteomes" id="UP000306420">
    <property type="component" value="Unassembled WGS sequence"/>
</dbReference>
<organism evidence="2 3">
    <name type="scientific">Ruoffia tabacinasalis</name>
    <dbReference type="NCBI Taxonomy" id="87458"/>
    <lineage>
        <taxon>Bacteria</taxon>
        <taxon>Bacillati</taxon>
        <taxon>Bacillota</taxon>
        <taxon>Bacilli</taxon>
        <taxon>Lactobacillales</taxon>
        <taxon>Aerococcaceae</taxon>
        <taxon>Ruoffia</taxon>
    </lineage>
</organism>
<evidence type="ECO:0000313" key="2">
    <source>
        <dbReference type="EMBL" id="TLQ40312.1"/>
    </source>
</evidence>
<protein>
    <submittedName>
        <fullName evidence="2">Uncharacterized protein</fullName>
    </submittedName>
</protein>
<keyword evidence="1" id="KW-1133">Transmembrane helix</keyword>
<feature type="transmembrane region" description="Helical" evidence="1">
    <location>
        <begin position="21"/>
        <end position="39"/>
    </location>
</feature>
<proteinExistence type="predicted"/>
<dbReference type="EMBL" id="VBSP01000031">
    <property type="protein sequence ID" value="TLQ40312.1"/>
    <property type="molecule type" value="Genomic_DNA"/>
</dbReference>
<dbReference type="AlphaFoldDB" id="A0A5R9DUX5"/>
<evidence type="ECO:0000256" key="1">
    <source>
        <dbReference type="SAM" id="Phobius"/>
    </source>
</evidence>
<gene>
    <name evidence="2" type="ORF">FEZ33_08490</name>
</gene>
<dbReference type="OrthoDB" id="2136129at2"/>
<keyword evidence="1" id="KW-0472">Membrane</keyword>
<name>A0A5R9DUX5_9LACT</name>
<comment type="caution">
    <text evidence="2">The sequence shown here is derived from an EMBL/GenBank/DDBJ whole genome shotgun (WGS) entry which is preliminary data.</text>
</comment>
<sequence length="353" mass="39990">MSLATIINELWRFFKDNIVRILIGALVISVITVGARYFITDILLSDRQEAADYLEDVYTQEPSSFKAVVTIEDGQIFSNPHLFDDYFTSPQVVEAVEETTGIEFQETIDSEKTLELFKTPTFRGSISAVRDNASGVFIFRVLAGKTAEENLAIANAYRDLLVSGEIPFMDNQFADITLEPVIGEVLDTEEYLSLPTVETLSVYRSNNARSLIVYGVLGFVVGLILTSGIVFLQRLRKSKINYAFEYAWDLDDQHILVHSSHEGAVYNVQDAIRIPAVNLRWIISQSALTEDFKNTNDLSERFISKLQEVKSDEQAPKQIVIVIQANHTEKRWLKDQMTMATLYNVPLKLVHVY</sequence>
<keyword evidence="1" id="KW-0812">Transmembrane</keyword>
<evidence type="ECO:0000313" key="3">
    <source>
        <dbReference type="Proteomes" id="UP000306420"/>
    </source>
</evidence>
<feature type="transmembrane region" description="Helical" evidence="1">
    <location>
        <begin position="211"/>
        <end position="232"/>
    </location>
</feature>
<dbReference type="RefSeq" id="WP_138404977.1">
    <property type="nucleotide sequence ID" value="NZ_VBSP01000031.1"/>
</dbReference>
<accession>A0A5R9DUX5</accession>
<reference evidence="2 3" key="1">
    <citation type="submission" date="2019-05" db="EMBL/GenBank/DDBJ databases">
        <title>The metagenome of a microbial culture collection derived from dairy environment covers the genomic content of the human microbiome.</title>
        <authorList>
            <person name="Roder T."/>
            <person name="Wuthrich D."/>
            <person name="Sattari Z."/>
            <person name="Von Ah U."/>
            <person name="Bar C."/>
            <person name="Ronchi F."/>
            <person name="Macpherson A.J."/>
            <person name="Ganal-Vonarburg S.C."/>
            <person name="Bruggmann R."/>
            <person name="Vergeres G."/>
        </authorList>
    </citation>
    <scope>NUCLEOTIDE SEQUENCE [LARGE SCALE GENOMIC DNA]</scope>
    <source>
        <strain evidence="2 3">FAM 24227</strain>
    </source>
</reference>